<reference evidence="1" key="1">
    <citation type="submission" date="2021-01" db="EMBL/GenBank/DDBJ databases">
        <authorList>
            <person name="Corre E."/>
            <person name="Pelletier E."/>
            <person name="Niang G."/>
            <person name="Scheremetjew M."/>
            <person name="Finn R."/>
            <person name="Kale V."/>
            <person name="Holt S."/>
            <person name="Cochrane G."/>
            <person name="Meng A."/>
            <person name="Brown T."/>
            <person name="Cohen L."/>
        </authorList>
    </citation>
    <scope>NUCLEOTIDE SEQUENCE</scope>
    <source>
        <strain evidence="1">CCMP622</strain>
    </source>
</reference>
<accession>A0A7S2XBC9</accession>
<dbReference type="EMBL" id="HBHP01018999">
    <property type="protein sequence ID" value="CAD9767599.1"/>
    <property type="molecule type" value="Transcribed_RNA"/>
</dbReference>
<protein>
    <submittedName>
        <fullName evidence="1">Uncharacterized protein</fullName>
    </submittedName>
</protein>
<name>A0A7S2XBC9_9EUKA</name>
<evidence type="ECO:0000313" key="1">
    <source>
        <dbReference type="EMBL" id="CAD9767599.1"/>
    </source>
</evidence>
<dbReference type="AlphaFoldDB" id="A0A7S2XBC9"/>
<sequence length="120" mass="13331">MADARHVPFAVSPCCIGKMGRERGPWSARMRTLFLEEGVDDADVGNEFWLIARWADSELPVGSEGQRRQRRAKVIVEVDRLMALEWGGVRWMLSGPHMSCSPKRDLLVGPASAFTSVSST</sequence>
<organism evidence="1">
    <name type="scientific">Lotharella oceanica</name>
    <dbReference type="NCBI Taxonomy" id="641309"/>
    <lineage>
        <taxon>Eukaryota</taxon>
        <taxon>Sar</taxon>
        <taxon>Rhizaria</taxon>
        <taxon>Cercozoa</taxon>
        <taxon>Chlorarachniophyceae</taxon>
        <taxon>Lotharella</taxon>
    </lineage>
</organism>
<gene>
    <name evidence="1" type="ORF">LSP00402_LOCUS11793</name>
</gene>
<proteinExistence type="predicted"/>